<keyword evidence="6" id="KW-1185">Reference proteome</keyword>
<keyword evidence="2" id="KW-0677">Repeat</keyword>
<dbReference type="AlphaFoldDB" id="D7LYN8"/>
<dbReference type="EMBL" id="GL348718">
    <property type="protein sequence ID" value="EFH48774.1"/>
    <property type="molecule type" value="Genomic_DNA"/>
</dbReference>
<evidence type="ECO:0000313" key="5">
    <source>
        <dbReference type="EMBL" id="EFH48774.1"/>
    </source>
</evidence>
<dbReference type="PANTHER" id="PTHR47941">
    <property type="entry name" value="PENTATRICOPEPTIDE REPEAT-CONTAINING PROTEIN 3, MITOCHONDRIAL"/>
    <property type="match status" value="1"/>
</dbReference>
<organism evidence="6">
    <name type="scientific">Arabidopsis lyrata subsp. lyrata</name>
    <name type="common">Lyre-leaved rock-cress</name>
    <dbReference type="NCBI Taxonomy" id="81972"/>
    <lineage>
        <taxon>Eukaryota</taxon>
        <taxon>Viridiplantae</taxon>
        <taxon>Streptophyta</taxon>
        <taxon>Embryophyta</taxon>
        <taxon>Tracheophyta</taxon>
        <taxon>Spermatophyta</taxon>
        <taxon>Magnoliopsida</taxon>
        <taxon>eudicotyledons</taxon>
        <taxon>Gunneridae</taxon>
        <taxon>Pentapetalae</taxon>
        <taxon>rosids</taxon>
        <taxon>malvids</taxon>
        <taxon>Brassicales</taxon>
        <taxon>Brassicaceae</taxon>
        <taxon>Camelineae</taxon>
        <taxon>Arabidopsis</taxon>
    </lineage>
</organism>
<dbReference type="NCBIfam" id="TIGR00756">
    <property type="entry name" value="PPR"/>
    <property type="match status" value="2"/>
</dbReference>
<dbReference type="Gramene" id="Al_scaffold_0006_3178">
    <property type="protein sequence ID" value="Al_scaffold_0006_3178"/>
    <property type="gene ID" value="Al_scaffold_0006_3178"/>
</dbReference>
<dbReference type="HOGENOM" id="CLU_1416934_0_0_1"/>
<dbReference type="PROSITE" id="PS51375">
    <property type="entry name" value="PPR"/>
    <property type="match status" value="1"/>
</dbReference>
<sequence>MVTRLRLVSKSSRYATVKFTESVSASCSCRLFSASTDPKSESQPAQAPPTNAVTGDEERHEKLRNLRMISEAADLFFALRSEGIFPSSDSLTLLLDHLVKAKQFRVTINVFLNILDSDFRPSKFMYGKAIQATVKLSDVGKGLELFNRMKHDRIYPSVFIYNVLIDGLCKVRKMKDAEQLFDEMLARRLLLL</sequence>
<proteinExistence type="inferred from homology"/>
<name>D7LYN8_ARALL</name>
<dbReference type="Gene3D" id="1.25.40.10">
    <property type="entry name" value="Tetratricopeptide repeat domain"/>
    <property type="match status" value="1"/>
</dbReference>
<dbReference type="Proteomes" id="UP000008694">
    <property type="component" value="Unassembled WGS sequence"/>
</dbReference>
<reference evidence="6" key="1">
    <citation type="journal article" date="2011" name="Nat. Genet.">
        <title>The Arabidopsis lyrata genome sequence and the basis of rapid genome size change.</title>
        <authorList>
            <person name="Hu T.T."/>
            <person name="Pattyn P."/>
            <person name="Bakker E.G."/>
            <person name="Cao J."/>
            <person name="Cheng J.-F."/>
            <person name="Clark R.M."/>
            <person name="Fahlgren N."/>
            <person name="Fawcett J.A."/>
            <person name="Grimwood J."/>
            <person name="Gundlach H."/>
            <person name="Haberer G."/>
            <person name="Hollister J.D."/>
            <person name="Ossowski S."/>
            <person name="Ottilar R.P."/>
            <person name="Salamov A.A."/>
            <person name="Schneeberger K."/>
            <person name="Spannagl M."/>
            <person name="Wang X."/>
            <person name="Yang L."/>
            <person name="Nasrallah M.E."/>
            <person name="Bergelson J."/>
            <person name="Carrington J.C."/>
            <person name="Gaut B.S."/>
            <person name="Schmutz J."/>
            <person name="Mayer K.F.X."/>
            <person name="Van de Peer Y."/>
            <person name="Grigoriev I.V."/>
            <person name="Nordborg M."/>
            <person name="Weigel D."/>
            <person name="Guo Y.-L."/>
        </authorList>
    </citation>
    <scope>NUCLEOTIDE SEQUENCE [LARGE SCALE GENOMIC DNA]</scope>
    <source>
        <strain evidence="6">cv. MN47</strain>
    </source>
</reference>
<feature type="repeat" description="PPR" evidence="3">
    <location>
        <begin position="157"/>
        <end position="191"/>
    </location>
</feature>
<dbReference type="eggNOG" id="KOG4197">
    <property type="taxonomic scope" value="Eukaryota"/>
</dbReference>
<evidence type="ECO:0000256" key="2">
    <source>
        <dbReference type="ARBA" id="ARBA00022737"/>
    </source>
</evidence>
<evidence type="ECO:0000256" key="3">
    <source>
        <dbReference type="PROSITE-ProRule" id="PRU00708"/>
    </source>
</evidence>
<evidence type="ECO:0000256" key="1">
    <source>
        <dbReference type="ARBA" id="ARBA00007626"/>
    </source>
</evidence>
<dbReference type="InterPro" id="IPR002885">
    <property type="entry name" value="PPR_rpt"/>
</dbReference>
<comment type="similarity">
    <text evidence="1">Belongs to the PPR family. P subfamily.</text>
</comment>
<dbReference type="InterPro" id="IPR011990">
    <property type="entry name" value="TPR-like_helical_dom_sf"/>
</dbReference>
<evidence type="ECO:0000256" key="4">
    <source>
        <dbReference type="SAM" id="MobiDB-lite"/>
    </source>
</evidence>
<feature type="region of interest" description="Disordered" evidence="4">
    <location>
        <begin position="35"/>
        <end position="58"/>
    </location>
</feature>
<dbReference type="Pfam" id="PF01535">
    <property type="entry name" value="PPR"/>
    <property type="match status" value="1"/>
</dbReference>
<accession>D7LYN8</accession>
<protein>
    <submittedName>
        <fullName evidence="5">Predicted protein</fullName>
    </submittedName>
</protein>
<feature type="compositionally biased region" description="Polar residues" evidence="4">
    <location>
        <begin position="35"/>
        <end position="53"/>
    </location>
</feature>
<evidence type="ECO:0000313" key="6">
    <source>
        <dbReference type="Proteomes" id="UP000008694"/>
    </source>
</evidence>
<dbReference type="Pfam" id="PF12854">
    <property type="entry name" value="PPR_1"/>
    <property type="match status" value="1"/>
</dbReference>
<gene>
    <name evidence="5" type="ORF">ARALYDRAFT_663113</name>
</gene>